<protein>
    <submittedName>
        <fullName evidence="1">Uncharacterized protein</fullName>
    </submittedName>
</protein>
<organism evidence="1">
    <name type="scientific">Lepeophtheirus salmonis</name>
    <name type="common">Salmon louse</name>
    <name type="synonym">Caligus salmonis</name>
    <dbReference type="NCBI Taxonomy" id="72036"/>
    <lineage>
        <taxon>Eukaryota</taxon>
        <taxon>Metazoa</taxon>
        <taxon>Ecdysozoa</taxon>
        <taxon>Arthropoda</taxon>
        <taxon>Crustacea</taxon>
        <taxon>Multicrustacea</taxon>
        <taxon>Hexanauplia</taxon>
        <taxon>Copepoda</taxon>
        <taxon>Siphonostomatoida</taxon>
        <taxon>Caligidae</taxon>
        <taxon>Lepeophtheirus</taxon>
    </lineage>
</organism>
<dbReference type="AlphaFoldDB" id="A0A0K2U799"/>
<proteinExistence type="predicted"/>
<name>A0A0K2U799_LEPSM</name>
<reference evidence="1" key="1">
    <citation type="submission" date="2014-05" db="EMBL/GenBank/DDBJ databases">
        <authorList>
            <person name="Chronopoulou M."/>
        </authorList>
    </citation>
    <scope>NUCLEOTIDE SEQUENCE</scope>
    <source>
        <tissue evidence="1">Whole organism</tissue>
    </source>
</reference>
<feature type="non-terminal residue" evidence="1">
    <location>
        <position position="38"/>
    </location>
</feature>
<dbReference type="EMBL" id="HACA01016240">
    <property type="protein sequence ID" value="CDW33601.1"/>
    <property type="molecule type" value="Transcribed_RNA"/>
</dbReference>
<sequence length="38" mass="4270">MVRPDAKSMNLNVVVEVNVFLESYFVMEGINVAIVPMN</sequence>
<accession>A0A0K2U799</accession>
<evidence type="ECO:0000313" key="1">
    <source>
        <dbReference type="EMBL" id="CDW33601.1"/>
    </source>
</evidence>